<evidence type="ECO:0000313" key="4">
    <source>
        <dbReference type="EMBL" id="KGA19373.1"/>
    </source>
</evidence>
<sequence>MSSTTKKIGEIQGLRALAAILVLVFHAKFLSGGYVGVDIFYVISGFLITGLLLNELKGTGSISLKAFYIRRSKRLLPASFLVLFITAIFAWLVLPPISRGSIGRDLIASTLYISNYLFAFWQNDYQNLNATPSPFIHYWSLAVEEQFYLFWPLLIIAIAKFKAKQKFLIGFLLFGAVSFALGIWLTEVASIWAFYSLPTRAWELVLGALLALLPRTSSSGFWRSDRIQKPASLIGIILIGISVFRFDEATPFPGTAALLPVVGTTLLLFTIGSWPSLLRLLATNQFSLWLGEISYPLYLWHWPILVLPIALLDRELTIWERVFALALTILLADLTHRFIEVPIQLKNFSARKVVQGIIVSMAISALMGAALVVTTTSAILVDGKRVTLESIEMRPSSYEDGCHLNYRESLSPECAFGDLTSSTKVILYGDSHAAQWFPALEKLANDKKFQLITLTKSACPSIEVVRESVGAFQMSNCASWRSSAIERIATEEPDFIILSSFEHFNPIGDPRAVDRWWQAGSFRTYKTLKNLAPRIVYILDTPLPEQNIPECLSSMSEDKCLANPDKGLNQVANFDLIDPRPWLCDELCTGVVRGNVAYRDASHISVATSIELSGRLWDALRKLGFEI</sequence>
<feature type="transmembrane region" description="Helical" evidence="1">
    <location>
        <begin position="136"/>
        <end position="159"/>
    </location>
</feature>
<dbReference type="AlphaFoldDB" id="A0A094SLG7"/>
<gene>
    <name evidence="4" type="ORF">GM50_5795</name>
</gene>
<evidence type="ECO:0000259" key="2">
    <source>
        <dbReference type="Pfam" id="PF01757"/>
    </source>
</evidence>
<organism evidence="4">
    <name type="scientific">freshwater metagenome</name>
    <dbReference type="NCBI Taxonomy" id="449393"/>
    <lineage>
        <taxon>unclassified sequences</taxon>
        <taxon>metagenomes</taxon>
        <taxon>ecological metagenomes</taxon>
    </lineage>
</organism>
<feature type="transmembrane region" description="Helical" evidence="1">
    <location>
        <begin position="75"/>
        <end position="94"/>
    </location>
</feature>
<dbReference type="GO" id="GO:0016020">
    <property type="term" value="C:membrane"/>
    <property type="evidence" value="ECO:0007669"/>
    <property type="project" value="TreeGrafter"/>
</dbReference>
<feature type="domain" description="Acyltransferase 3" evidence="2">
    <location>
        <begin position="10"/>
        <end position="335"/>
    </location>
</feature>
<proteinExistence type="predicted"/>
<keyword evidence="1" id="KW-0812">Transmembrane</keyword>
<comment type="caution">
    <text evidence="4">The sequence shown here is derived from an EMBL/GenBank/DDBJ whole genome shotgun (WGS) entry which is preliminary data.</text>
</comment>
<dbReference type="InterPro" id="IPR043968">
    <property type="entry name" value="SGNH"/>
</dbReference>
<dbReference type="Pfam" id="PF01757">
    <property type="entry name" value="Acyl_transf_3"/>
    <property type="match status" value="1"/>
</dbReference>
<dbReference type="GO" id="GO:0016747">
    <property type="term" value="F:acyltransferase activity, transferring groups other than amino-acyl groups"/>
    <property type="evidence" value="ECO:0007669"/>
    <property type="project" value="InterPro"/>
</dbReference>
<dbReference type="EMBL" id="JNSK01000013">
    <property type="protein sequence ID" value="KGA19373.1"/>
    <property type="molecule type" value="Genomic_DNA"/>
</dbReference>
<dbReference type="PANTHER" id="PTHR23028">
    <property type="entry name" value="ACETYLTRANSFERASE"/>
    <property type="match status" value="1"/>
</dbReference>
<dbReference type="Pfam" id="PF19040">
    <property type="entry name" value="SGNH"/>
    <property type="match status" value="1"/>
</dbReference>
<evidence type="ECO:0000256" key="1">
    <source>
        <dbReference type="SAM" id="Phobius"/>
    </source>
</evidence>
<name>A0A094SLG7_9ZZZZ</name>
<feature type="transmembrane region" description="Helical" evidence="1">
    <location>
        <begin position="357"/>
        <end position="381"/>
    </location>
</feature>
<protein>
    <recommendedName>
        <fullName evidence="5">Acyltransferase 3 domain-containing protein</fullName>
    </recommendedName>
</protein>
<feature type="transmembrane region" description="Helical" evidence="1">
    <location>
        <begin position="201"/>
        <end position="218"/>
    </location>
</feature>
<evidence type="ECO:0000259" key="3">
    <source>
        <dbReference type="Pfam" id="PF19040"/>
    </source>
</evidence>
<reference evidence="4" key="1">
    <citation type="submission" date="2014-05" db="EMBL/GenBank/DDBJ databases">
        <title>Key roles for freshwater Actinobacteria revealed by deep metagenomic sequencing.</title>
        <authorList>
            <person name="Ghai R."/>
            <person name="Mizuno C.M."/>
            <person name="Picazo A."/>
            <person name="Camacho A."/>
            <person name="Rodriguez-Valera F."/>
        </authorList>
    </citation>
    <scope>NUCLEOTIDE SEQUENCE</scope>
</reference>
<evidence type="ECO:0008006" key="5">
    <source>
        <dbReference type="Google" id="ProtNLM"/>
    </source>
</evidence>
<dbReference type="PANTHER" id="PTHR23028:SF53">
    <property type="entry name" value="ACYL_TRANSF_3 DOMAIN-CONTAINING PROTEIN"/>
    <property type="match status" value="1"/>
</dbReference>
<accession>A0A094SLG7</accession>
<feature type="domain" description="SGNH" evidence="3">
    <location>
        <begin position="402"/>
        <end position="613"/>
    </location>
</feature>
<keyword evidence="1" id="KW-1133">Transmembrane helix</keyword>
<dbReference type="InterPro" id="IPR050879">
    <property type="entry name" value="Acyltransferase_3"/>
</dbReference>
<keyword evidence="1" id="KW-0472">Membrane</keyword>
<feature type="transmembrane region" description="Helical" evidence="1">
    <location>
        <begin position="35"/>
        <end position="54"/>
    </location>
</feature>
<feature type="transmembrane region" description="Helical" evidence="1">
    <location>
        <begin position="258"/>
        <end position="281"/>
    </location>
</feature>
<dbReference type="InterPro" id="IPR002656">
    <property type="entry name" value="Acyl_transf_3_dom"/>
</dbReference>
<feature type="transmembrane region" description="Helical" evidence="1">
    <location>
        <begin position="171"/>
        <end position="195"/>
    </location>
</feature>
<feature type="transmembrane region" description="Helical" evidence="1">
    <location>
        <begin position="12"/>
        <end position="29"/>
    </location>
</feature>
<feature type="transmembrane region" description="Helical" evidence="1">
    <location>
        <begin position="230"/>
        <end position="246"/>
    </location>
</feature>
<dbReference type="GO" id="GO:0009103">
    <property type="term" value="P:lipopolysaccharide biosynthetic process"/>
    <property type="evidence" value="ECO:0007669"/>
    <property type="project" value="TreeGrafter"/>
</dbReference>